<name>A0A177DPA8_ALTAL</name>
<dbReference type="RefSeq" id="XP_018386698.1">
    <property type="nucleotide sequence ID" value="XM_018536270.1"/>
</dbReference>
<reference evidence="1 2" key="1">
    <citation type="submission" date="2016-05" db="EMBL/GenBank/DDBJ databases">
        <title>Comparative analysis of secretome profiles of manganese(II)-oxidizing ascomycete fungi.</title>
        <authorList>
            <consortium name="DOE Joint Genome Institute"/>
            <person name="Zeiner C.A."/>
            <person name="Purvine S.O."/>
            <person name="Zink E.M."/>
            <person name="Wu S."/>
            <person name="Pasa-Tolic L."/>
            <person name="Chaput D.L."/>
            <person name="Haridas S."/>
            <person name="Grigoriev I.V."/>
            <person name="Santelli C.M."/>
            <person name="Hansel C.M."/>
        </authorList>
    </citation>
    <scope>NUCLEOTIDE SEQUENCE [LARGE SCALE GENOMIC DNA]</scope>
    <source>
        <strain evidence="1 2">SRC1lrK2f</strain>
    </source>
</reference>
<gene>
    <name evidence="1" type="ORF">CC77DRAFT_988261</name>
</gene>
<dbReference type="EMBL" id="KV441477">
    <property type="protein sequence ID" value="OAG21277.1"/>
    <property type="molecule type" value="Genomic_DNA"/>
</dbReference>
<dbReference type="OMA" id="IRDLRFM"/>
<proteinExistence type="predicted"/>
<dbReference type="GeneID" id="29121864"/>
<dbReference type="KEGG" id="aalt:CC77DRAFT_988261"/>
<dbReference type="Proteomes" id="UP000077248">
    <property type="component" value="Unassembled WGS sequence"/>
</dbReference>
<dbReference type="Pfam" id="PF09797">
    <property type="entry name" value="NatB_MDM20"/>
    <property type="match status" value="1"/>
</dbReference>
<dbReference type="AlphaFoldDB" id="A0A177DPA8"/>
<organism evidence="1 2">
    <name type="scientific">Alternaria alternata</name>
    <name type="common">Alternaria rot fungus</name>
    <name type="synonym">Torula alternata</name>
    <dbReference type="NCBI Taxonomy" id="5599"/>
    <lineage>
        <taxon>Eukaryota</taxon>
        <taxon>Fungi</taxon>
        <taxon>Dikarya</taxon>
        <taxon>Ascomycota</taxon>
        <taxon>Pezizomycotina</taxon>
        <taxon>Dothideomycetes</taxon>
        <taxon>Pleosporomycetidae</taxon>
        <taxon>Pleosporales</taxon>
        <taxon>Pleosporineae</taxon>
        <taxon>Pleosporaceae</taxon>
        <taxon>Alternaria</taxon>
        <taxon>Alternaria sect. Alternaria</taxon>
        <taxon>Alternaria alternata complex</taxon>
    </lineage>
</organism>
<dbReference type="VEuPathDB" id="FungiDB:CC77DRAFT_988261"/>
<evidence type="ECO:0000313" key="2">
    <source>
        <dbReference type="Proteomes" id="UP000077248"/>
    </source>
</evidence>
<evidence type="ECO:0000313" key="1">
    <source>
        <dbReference type="EMBL" id="OAG21277.1"/>
    </source>
</evidence>
<keyword evidence="2" id="KW-1185">Reference proteome</keyword>
<protein>
    <submittedName>
        <fullName evidence="1">Uncharacterized protein</fullName>
    </submittedName>
</protein>
<accession>A0A177DPA8</accession>
<dbReference type="STRING" id="5599.A0A177DPA8"/>
<dbReference type="InterPro" id="IPR019183">
    <property type="entry name" value="NAA25_NatB_aux_su"/>
</dbReference>
<sequence length="947" mass="108645">MACNSWEKLCKAQRDYPKPKFADSFVQKSLKKTPKNPFLLAWKARLGLTLNHGHNDVVNLVQQAWEQPGVDDVRLLSYLYQILAEATRRDQGNNLNISGVGDGNLKIWQRAAKALGRKEDRQELWSALGKVALAEECWEDFRLAVFHYSKETKDSTGSVSAKKHAHFTQILAIQLAAEQQRGLPSGEMKSKLQSDLARRLMKQAYEAAPDDPIAFKDIRDLRFMGEIFARQGKCNELLEHWDQPPAALQDLMTRHQGDLWDMRIRLPKNSGEWSLLESQCLAYIERVISHQESLRETCAWRQDVWTSLLQAARATRVKDDSIRLISDVIRRTFKPDEFQTQDRSLRLAYMKLRQTVVPGTTMLADCEAYWKAHANLITCYADIRPFVEALSREDRHAFSNFVDAEWNEIFKLSAENKYPYQDVVTYHGNRLKLSYLLWISLTTKPSSKWQDYMEVPLSIALTAPWLRSPKSSEGIVGIYILLQMHRNAMHNKEDAHPFGTTPNSRLLLQATMLARHLVACDKEKQDRPLALLAARMHLNLGLGKCAFQLYSHTKCKEMLVHTLSPYVLSRISLTHPFGAKGYQGFSAEEELGKAVGTMERMERKIDDTLYADLQSLPWDQAMELLGMKRKFKSSLTKHICNVERRRISRLKGEPIDNLPVVDPGSYRHISDNVDRSVFPNYEHSRSPGPLPYIMPNTIPNINWLCESLDTWDASSRLLYRETQTRELQGAWIRSAATPQSHIKETEHNMTPAESTAHGIWDYINSIVEMMLLEDSPRLASPELLSSIIKVLPEEIHAMRVAMEKLRMPGATNLKLEDEPTMFHENMLISCYTKFEVLRALIKLVEHIREKVINSKTHNMKAKLSKDWVNDIESKTKICFEAIRDVAQSYIKLIETKGQAAIKAQIRWGKTGEILKEVLNDDDVDFYAAEYVDSALQAWKGVLQVKLK</sequence>